<dbReference type="Proteomes" id="UP000288716">
    <property type="component" value="Unassembled WGS sequence"/>
</dbReference>
<dbReference type="InterPro" id="IPR013783">
    <property type="entry name" value="Ig-like_fold"/>
</dbReference>
<keyword evidence="2" id="KW-1185">Reference proteome</keyword>
<dbReference type="STRING" id="299467.A0A443SAB0"/>
<comment type="caution">
    <text evidence="1">The sequence shown here is derived from an EMBL/GenBank/DDBJ whole genome shotgun (WGS) entry which is preliminary data.</text>
</comment>
<evidence type="ECO:0000313" key="1">
    <source>
        <dbReference type="EMBL" id="RWS24488.1"/>
    </source>
</evidence>
<dbReference type="SUPFAM" id="SSF48726">
    <property type="entry name" value="Immunoglobulin"/>
    <property type="match status" value="2"/>
</dbReference>
<feature type="non-terminal residue" evidence="1">
    <location>
        <position position="268"/>
    </location>
</feature>
<accession>A0A443SAB0</accession>
<gene>
    <name evidence="1" type="ORF">B4U80_08346</name>
</gene>
<reference evidence="1 2" key="1">
    <citation type="journal article" date="2018" name="Gigascience">
        <title>Genomes of trombidid mites reveal novel predicted allergens and laterally-transferred genes associated with secondary metabolism.</title>
        <authorList>
            <person name="Dong X."/>
            <person name="Chaisiri K."/>
            <person name="Xia D."/>
            <person name="Armstrong S.D."/>
            <person name="Fang Y."/>
            <person name="Donnelly M.J."/>
            <person name="Kadowaki T."/>
            <person name="McGarry J.W."/>
            <person name="Darby A.C."/>
            <person name="Makepeace B.L."/>
        </authorList>
    </citation>
    <scope>NUCLEOTIDE SEQUENCE [LARGE SCALE GENOMIC DNA]</scope>
    <source>
        <strain evidence="1">UoL-UT</strain>
    </source>
</reference>
<name>A0A443SAB0_9ACAR</name>
<dbReference type="AlphaFoldDB" id="A0A443SAB0"/>
<protein>
    <submittedName>
        <fullName evidence="1">Beat protein-like protein</fullName>
    </submittedName>
</protein>
<dbReference type="VEuPathDB" id="VectorBase:LDEU007552"/>
<sequence>MYYLPADGEELIVIGTKPFYNIGDTVNVTCKTGPSRPKAILQWLINDKEPPIEYLYSGDDHSATVSSSNQLRNASLSLKFAAETRYFVNGIMTLTCTCLISLQYSLSSEVTLTADSKSTSNFMSVEEGEGTVITGVQSTYNVDDRINLTCSSQKAKPTAPQLIWLINNEEATTDMLRYSPIALTDDGSEKSLLRLEFVFNAAFIDIWSIKKKGKTQITFKCKAKYIKPLIENKKEEIIRRFEPRSTELQISTNEVGAGLFVVLIFILI</sequence>
<dbReference type="EMBL" id="NCKV01004810">
    <property type="protein sequence ID" value="RWS24488.1"/>
    <property type="molecule type" value="Genomic_DNA"/>
</dbReference>
<dbReference type="InterPro" id="IPR036179">
    <property type="entry name" value="Ig-like_dom_sf"/>
</dbReference>
<proteinExistence type="predicted"/>
<dbReference type="OrthoDB" id="6492326at2759"/>
<dbReference type="PANTHER" id="PTHR21261">
    <property type="entry name" value="BEAT PROTEIN"/>
    <property type="match status" value="1"/>
</dbReference>
<dbReference type="Gene3D" id="2.60.40.10">
    <property type="entry name" value="Immunoglobulins"/>
    <property type="match status" value="2"/>
</dbReference>
<organism evidence="1 2">
    <name type="scientific">Leptotrombidium deliense</name>
    <dbReference type="NCBI Taxonomy" id="299467"/>
    <lineage>
        <taxon>Eukaryota</taxon>
        <taxon>Metazoa</taxon>
        <taxon>Ecdysozoa</taxon>
        <taxon>Arthropoda</taxon>
        <taxon>Chelicerata</taxon>
        <taxon>Arachnida</taxon>
        <taxon>Acari</taxon>
        <taxon>Acariformes</taxon>
        <taxon>Trombidiformes</taxon>
        <taxon>Prostigmata</taxon>
        <taxon>Anystina</taxon>
        <taxon>Parasitengona</taxon>
        <taxon>Trombiculoidea</taxon>
        <taxon>Trombiculidae</taxon>
        <taxon>Leptotrombidium</taxon>
    </lineage>
</organism>
<evidence type="ECO:0000313" key="2">
    <source>
        <dbReference type="Proteomes" id="UP000288716"/>
    </source>
</evidence>
<dbReference type="PANTHER" id="PTHR21261:SF15">
    <property type="entry name" value="BEATEN PATH IIIA, ISOFORM D-RELATED"/>
    <property type="match status" value="1"/>
</dbReference>